<dbReference type="InterPro" id="IPR002156">
    <property type="entry name" value="RNaseH_domain"/>
</dbReference>
<feature type="domain" description="RNase H type-1" evidence="1">
    <location>
        <begin position="97"/>
        <end position="194"/>
    </location>
</feature>
<dbReference type="Gene3D" id="3.30.420.10">
    <property type="entry name" value="Ribonuclease H-like superfamily/Ribonuclease H"/>
    <property type="match status" value="1"/>
</dbReference>
<sequence length="223" mass="23981">MMLILYYPSLLVPLYLLILGFGRIRCRGFGPCCGDSLVFVESSEPIAFGGCSSICVEHSSVGSYLEEYQLANYIPSQPQNDSDVYWLPPKPLWFKVNVDGAVFSSLKSVGVGIVSLDHCGQVVAAMSKLLDVPLGPLETEAKAMEVAVQFAKDNGFQDVVFESDSLSVIQALNDTVSPPASVAHIIDCLIQSFRFFRQVEEASSGSVLIGADLLNSTSSAGTQ</sequence>
<dbReference type="InterPro" id="IPR052929">
    <property type="entry name" value="RNase_H-like_EbsB-rel"/>
</dbReference>
<keyword evidence="3" id="KW-1185">Reference proteome</keyword>
<gene>
    <name evidence="2" type="ORF">SO802_010863</name>
</gene>
<name>A0AAW2DJX2_9ROSI</name>
<dbReference type="Pfam" id="PF13456">
    <property type="entry name" value="RVT_3"/>
    <property type="match status" value="1"/>
</dbReference>
<dbReference type="Proteomes" id="UP001459277">
    <property type="component" value="Unassembled WGS sequence"/>
</dbReference>
<dbReference type="CDD" id="cd06222">
    <property type="entry name" value="RNase_H_like"/>
    <property type="match status" value="1"/>
</dbReference>
<dbReference type="PANTHER" id="PTHR47074">
    <property type="entry name" value="BNAC02G40300D PROTEIN"/>
    <property type="match status" value="1"/>
</dbReference>
<protein>
    <recommendedName>
        <fullName evidence="1">RNase H type-1 domain-containing protein</fullName>
    </recommendedName>
</protein>
<dbReference type="SUPFAM" id="SSF53098">
    <property type="entry name" value="Ribonuclease H-like"/>
    <property type="match status" value="1"/>
</dbReference>
<evidence type="ECO:0000313" key="3">
    <source>
        <dbReference type="Proteomes" id="UP001459277"/>
    </source>
</evidence>
<dbReference type="GO" id="GO:0003676">
    <property type="term" value="F:nucleic acid binding"/>
    <property type="evidence" value="ECO:0007669"/>
    <property type="project" value="InterPro"/>
</dbReference>
<comment type="caution">
    <text evidence="2">The sequence shown here is derived from an EMBL/GenBank/DDBJ whole genome shotgun (WGS) entry which is preliminary data.</text>
</comment>
<dbReference type="InterPro" id="IPR044730">
    <property type="entry name" value="RNase_H-like_dom_plant"/>
</dbReference>
<dbReference type="InterPro" id="IPR036397">
    <property type="entry name" value="RNaseH_sf"/>
</dbReference>
<reference evidence="2 3" key="1">
    <citation type="submission" date="2024-01" db="EMBL/GenBank/DDBJ databases">
        <title>A telomere-to-telomere, gap-free genome of sweet tea (Lithocarpus litseifolius).</title>
        <authorList>
            <person name="Zhou J."/>
        </authorList>
    </citation>
    <scope>NUCLEOTIDE SEQUENCE [LARGE SCALE GENOMIC DNA]</scope>
    <source>
        <strain evidence="2">Zhou-2022a</strain>
        <tissue evidence="2">Leaf</tissue>
    </source>
</reference>
<dbReference type="InterPro" id="IPR012337">
    <property type="entry name" value="RNaseH-like_sf"/>
</dbReference>
<evidence type="ECO:0000259" key="1">
    <source>
        <dbReference type="Pfam" id="PF13456"/>
    </source>
</evidence>
<accession>A0AAW2DJX2</accession>
<dbReference type="EMBL" id="JAZDWU010000003">
    <property type="protein sequence ID" value="KAL0009361.1"/>
    <property type="molecule type" value="Genomic_DNA"/>
</dbReference>
<evidence type="ECO:0000313" key="2">
    <source>
        <dbReference type="EMBL" id="KAL0009361.1"/>
    </source>
</evidence>
<dbReference type="GO" id="GO:0004523">
    <property type="term" value="F:RNA-DNA hybrid ribonuclease activity"/>
    <property type="evidence" value="ECO:0007669"/>
    <property type="project" value="InterPro"/>
</dbReference>
<dbReference type="PANTHER" id="PTHR47074:SF48">
    <property type="entry name" value="POLYNUCLEOTIDYL TRANSFERASE, RIBONUCLEASE H-LIKE SUPERFAMILY PROTEIN"/>
    <property type="match status" value="1"/>
</dbReference>
<dbReference type="AlphaFoldDB" id="A0AAW2DJX2"/>
<organism evidence="2 3">
    <name type="scientific">Lithocarpus litseifolius</name>
    <dbReference type="NCBI Taxonomy" id="425828"/>
    <lineage>
        <taxon>Eukaryota</taxon>
        <taxon>Viridiplantae</taxon>
        <taxon>Streptophyta</taxon>
        <taxon>Embryophyta</taxon>
        <taxon>Tracheophyta</taxon>
        <taxon>Spermatophyta</taxon>
        <taxon>Magnoliopsida</taxon>
        <taxon>eudicotyledons</taxon>
        <taxon>Gunneridae</taxon>
        <taxon>Pentapetalae</taxon>
        <taxon>rosids</taxon>
        <taxon>fabids</taxon>
        <taxon>Fagales</taxon>
        <taxon>Fagaceae</taxon>
        <taxon>Lithocarpus</taxon>
    </lineage>
</organism>
<proteinExistence type="predicted"/>